<dbReference type="Proteomes" id="UP000592780">
    <property type="component" value="Unassembled WGS sequence"/>
</dbReference>
<protein>
    <recommendedName>
        <fullName evidence="3">Mobilization protein</fullName>
    </recommendedName>
</protein>
<evidence type="ECO:0000313" key="1">
    <source>
        <dbReference type="EMBL" id="MBB5429762.1"/>
    </source>
</evidence>
<evidence type="ECO:0008006" key="3">
    <source>
        <dbReference type="Google" id="ProtNLM"/>
    </source>
</evidence>
<dbReference type="AlphaFoldDB" id="A0A6I1Q278"/>
<dbReference type="RefSeq" id="WP_152854971.1">
    <property type="nucleotide sequence ID" value="NZ_JACHDD010000051.1"/>
</dbReference>
<organism evidence="1 2">
    <name type="scientific">Paraburkholderia atlantica</name>
    <dbReference type="NCBI Taxonomy" id="2654982"/>
    <lineage>
        <taxon>Bacteria</taxon>
        <taxon>Pseudomonadati</taxon>
        <taxon>Pseudomonadota</taxon>
        <taxon>Betaproteobacteria</taxon>
        <taxon>Burkholderiales</taxon>
        <taxon>Burkholderiaceae</taxon>
        <taxon>Paraburkholderia</taxon>
    </lineage>
</organism>
<reference evidence="1 2" key="1">
    <citation type="submission" date="2020-08" db="EMBL/GenBank/DDBJ databases">
        <title>Genomic Encyclopedia of Type Strains, Phase IV (KMG-V): Genome sequencing to study the core and pangenomes of soil and plant-associated prokaryotes.</title>
        <authorList>
            <person name="Whitman W."/>
        </authorList>
    </citation>
    <scope>NUCLEOTIDE SEQUENCE [LARGE SCALE GENOMIC DNA]</scope>
    <source>
        <strain evidence="1 2">JPY158</strain>
    </source>
</reference>
<proteinExistence type="predicted"/>
<name>A0A6I1Q278_PARAM</name>
<dbReference type="EMBL" id="JACHDD010000051">
    <property type="protein sequence ID" value="MBB5429762.1"/>
    <property type="molecule type" value="Genomic_DNA"/>
</dbReference>
<accession>A0A6I1Q278</accession>
<keyword evidence="2" id="KW-1185">Reference proteome</keyword>
<evidence type="ECO:0000313" key="2">
    <source>
        <dbReference type="Proteomes" id="UP000592780"/>
    </source>
</evidence>
<comment type="caution">
    <text evidence="1">The sequence shown here is derived from an EMBL/GenBank/DDBJ whole genome shotgun (WGS) entry which is preliminary data.</text>
</comment>
<sequence length="85" mass="9752">MTLLKDRLAATEQKLNALKEARKASDKARRKAYKECKADQARKLALVGEAVLRRVERGEMDEADFRQMMDEALTRPADRALFDLD</sequence>
<gene>
    <name evidence="1" type="ORF">HDG40_007960</name>
</gene>